<organism evidence="1 2">
    <name type="scientific">Catharanthus roseus</name>
    <name type="common">Madagascar periwinkle</name>
    <name type="synonym">Vinca rosea</name>
    <dbReference type="NCBI Taxonomy" id="4058"/>
    <lineage>
        <taxon>Eukaryota</taxon>
        <taxon>Viridiplantae</taxon>
        <taxon>Streptophyta</taxon>
        <taxon>Embryophyta</taxon>
        <taxon>Tracheophyta</taxon>
        <taxon>Spermatophyta</taxon>
        <taxon>Magnoliopsida</taxon>
        <taxon>eudicotyledons</taxon>
        <taxon>Gunneridae</taxon>
        <taxon>Pentapetalae</taxon>
        <taxon>asterids</taxon>
        <taxon>lamiids</taxon>
        <taxon>Gentianales</taxon>
        <taxon>Apocynaceae</taxon>
        <taxon>Rauvolfioideae</taxon>
        <taxon>Vinceae</taxon>
        <taxon>Catharanthinae</taxon>
        <taxon>Catharanthus</taxon>
    </lineage>
</organism>
<reference evidence="2" key="1">
    <citation type="journal article" date="2023" name="Nat. Plants">
        <title>Single-cell RNA sequencing provides a high-resolution roadmap for understanding the multicellular compartmentation of specialized metabolism.</title>
        <authorList>
            <person name="Sun S."/>
            <person name="Shen X."/>
            <person name="Li Y."/>
            <person name="Li Y."/>
            <person name="Wang S."/>
            <person name="Li R."/>
            <person name="Zhang H."/>
            <person name="Shen G."/>
            <person name="Guo B."/>
            <person name="Wei J."/>
            <person name="Xu J."/>
            <person name="St-Pierre B."/>
            <person name="Chen S."/>
            <person name="Sun C."/>
        </authorList>
    </citation>
    <scope>NUCLEOTIDE SEQUENCE [LARGE SCALE GENOMIC DNA]</scope>
</reference>
<protein>
    <submittedName>
        <fullName evidence="1">Uncharacterized protein</fullName>
    </submittedName>
</protein>
<evidence type="ECO:0000313" key="2">
    <source>
        <dbReference type="Proteomes" id="UP001060085"/>
    </source>
</evidence>
<proteinExistence type="predicted"/>
<accession>A0ACC0B7K0</accession>
<dbReference type="Proteomes" id="UP001060085">
    <property type="component" value="Linkage Group LG04"/>
</dbReference>
<evidence type="ECO:0000313" key="1">
    <source>
        <dbReference type="EMBL" id="KAI5668616.1"/>
    </source>
</evidence>
<gene>
    <name evidence="1" type="ORF">M9H77_18469</name>
</gene>
<dbReference type="EMBL" id="CM044704">
    <property type="protein sequence ID" value="KAI5668616.1"/>
    <property type="molecule type" value="Genomic_DNA"/>
</dbReference>
<name>A0ACC0B7K0_CATRO</name>
<sequence length="598" mass="66602">MEGEANLPAPPSKFVRPVNPDSTHLRPSFTSTSTTSSSSSSPPSFLRHVQAAFKRHRPLGMMQSNNIKPRRMLVPQRGTSKSLTFDVDRTSNAKKTQEDYSLSQRLKDCGQESKNLASGTGETPEDASITPPSEWGSTVNTHEGSFKPFENHNDQLRSFTADGNNATTALDILEPEHVLLAEGQKKVHFARQSDSRFYGNCYYMSHPMTQSSVIGISCATTTLINPGSAPMLNSTTYCSKPHQMSNSNSVSELMGGAEMNIQHIEQREVIQPSDPESRCPIQVLNERESAASQVLSSTAEIKFKETKAVLTEEKQRNVQNNSSQNSSPLDNHSVNESAVDIPPEASLSKVQSSDVKLGPPSKSEKQEKCAGGKATSSSRKKNYDADLFFKVNGKLYQRLGKIGSGGSSEVHKVISSDCTIYALKKIKLKGRDYATAYGFCQEIEYLNKLKGKSHIIQLIDYEVTDKALLQEVIRGTMSNKDARVKEDGHIYMVLEYGEIDLAHMLSQKWKELDNSNSTIDENWLRFYWQQILQAVNTIHEERIVHSDLKPANFLLVRGSLKLIDFGIAKAIMSDTTNIQRDSQVILFLLALHRKCLYR</sequence>
<keyword evidence="2" id="KW-1185">Reference proteome</keyword>
<comment type="caution">
    <text evidence="1">The sequence shown here is derived from an EMBL/GenBank/DDBJ whole genome shotgun (WGS) entry which is preliminary data.</text>
</comment>